<evidence type="ECO:0008006" key="4">
    <source>
        <dbReference type="Google" id="ProtNLM"/>
    </source>
</evidence>
<protein>
    <recommendedName>
        <fullName evidence="4">DMT family transporter</fullName>
    </recommendedName>
</protein>
<reference evidence="2" key="1">
    <citation type="journal article" date="2023" name="Antonie Van Leeuwenhoek">
        <title>Mesoterricola silvestris gen. nov., sp. nov., Mesoterricola sediminis sp. nov., Geothrix oryzae sp. nov., Geothrix edaphica sp. nov., Geothrix rubra sp. nov., and Geothrix limicola sp. nov., six novel members of Acidobacteriota isolated from soils.</title>
        <authorList>
            <person name="Itoh H."/>
            <person name="Sugisawa Y."/>
            <person name="Mise K."/>
            <person name="Xu Z."/>
            <person name="Kuniyasu M."/>
            <person name="Ushijima N."/>
            <person name="Kawano K."/>
            <person name="Kobayashi E."/>
            <person name="Shiratori Y."/>
            <person name="Masuda Y."/>
            <person name="Senoo K."/>
        </authorList>
    </citation>
    <scope>NUCLEOTIDE SEQUENCE</scope>
    <source>
        <strain evidence="2">Red802</strain>
    </source>
</reference>
<dbReference type="Pfam" id="PF04657">
    <property type="entry name" value="DMT_YdcZ"/>
    <property type="match status" value="1"/>
</dbReference>
<proteinExistence type="predicted"/>
<organism evidence="2 3">
    <name type="scientific">Geothrix edaphica</name>
    <dbReference type="NCBI Taxonomy" id="2927976"/>
    <lineage>
        <taxon>Bacteria</taxon>
        <taxon>Pseudomonadati</taxon>
        <taxon>Acidobacteriota</taxon>
        <taxon>Holophagae</taxon>
        <taxon>Holophagales</taxon>
        <taxon>Holophagaceae</taxon>
        <taxon>Geothrix</taxon>
    </lineage>
</organism>
<name>A0ABQ5PUI8_9BACT</name>
<dbReference type="Proteomes" id="UP001165044">
    <property type="component" value="Unassembled WGS sequence"/>
</dbReference>
<keyword evidence="1" id="KW-0472">Membrane</keyword>
<evidence type="ECO:0000256" key="1">
    <source>
        <dbReference type="SAM" id="Phobius"/>
    </source>
</evidence>
<dbReference type="PANTHER" id="PTHR34821">
    <property type="entry name" value="INNER MEMBRANE PROTEIN YDCZ"/>
    <property type="match status" value="1"/>
</dbReference>
<feature type="transmembrane region" description="Helical" evidence="1">
    <location>
        <begin position="36"/>
        <end position="57"/>
    </location>
</feature>
<dbReference type="RefSeq" id="WP_285605915.1">
    <property type="nucleotide sequence ID" value="NZ_BSDC01000001.1"/>
</dbReference>
<evidence type="ECO:0000313" key="2">
    <source>
        <dbReference type="EMBL" id="GLH65824.1"/>
    </source>
</evidence>
<comment type="caution">
    <text evidence="2">The sequence shown here is derived from an EMBL/GenBank/DDBJ whole genome shotgun (WGS) entry which is preliminary data.</text>
</comment>
<keyword evidence="1" id="KW-1133">Transmembrane helix</keyword>
<keyword evidence="3" id="KW-1185">Reference proteome</keyword>
<feature type="transmembrane region" description="Helical" evidence="1">
    <location>
        <begin position="129"/>
        <end position="148"/>
    </location>
</feature>
<dbReference type="EMBL" id="BSDC01000001">
    <property type="protein sequence ID" value="GLH65824.1"/>
    <property type="molecule type" value="Genomic_DNA"/>
</dbReference>
<keyword evidence="1" id="KW-0812">Transmembrane</keyword>
<dbReference type="InterPro" id="IPR006750">
    <property type="entry name" value="YdcZ"/>
</dbReference>
<evidence type="ECO:0000313" key="3">
    <source>
        <dbReference type="Proteomes" id="UP001165044"/>
    </source>
</evidence>
<feature type="transmembrane region" description="Helical" evidence="1">
    <location>
        <begin position="96"/>
        <end position="117"/>
    </location>
</feature>
<sequence>MVLFFLIMAFAIGLAVPLQSAVNNALRASLHSGSGLAALVSFAVGTLALLGASALAGQPFASLAGLPRVPWWQWLGGFLGAFFVFGTTLLAPRIGLAAMVSLIVAGQVCSSLAFDHFGWLGLPVRGLSWVRLAGTALILAGAVLVNFGDRWLGAWQNR</sequence>
<gene>
    <name evidence="2" type="ORF">GETHED_01880</name>
</gene>
<accession>A0ABQ5PUI8</accession>
<feature type="transmembrane region" description="Helical" evidence="1">
    <location>
        <begin position="69"/>
        <end position="90"/>
    </location>
</feature>
<dbReference type="PANTHER" id="PTHR34821:SF2">
    <property type="entry name" value="INNER MEMBRANE PROTEIN YDCZ"/>
    <property type="match status" value="1"/>
</dbReference>